<dbReference type="SUPFAM" id="SSF117074">
    <property type="entry name" value="Hypothetical protein PA1324"/>
    <property type="match status" value="1"/>
</dbReference>
<dbReference type="Gene3D" id="2.60.40.10">
    <property type="entry name" value="Immunoglobulins"/>
    <property type="match status" value="2"/>
</dbReference>
<dbReference type="SUPFAM" id="SSF49373">
    <property type="entry name" value="Invasin/intimin cell-adhesion fragments"/>
    <property type="match status" value="2"/>
</dbReference>
<keyword evidence="4" id="KW-0472">Membrane</keyword>
<organism evidence="8 9">
    <name type="scientific">Delftia lacustris</name>
    <dbReference type="NCBI Taxonomy" id="558537"/>
    <lineage>
        <taxon>Bacteria</taxon>
        <taxon>Pseudomonadati</taxon>
        <taxon>Pseudomonadota</taxon>
        <taxon>Betaproteobacteria</taxon>
        <taxon>Burkholderiales</taxon>
        <taxon>Comamonadaceae</taxon>
        <taxon>Delftia</taxon>
    </lineage>
</organism>
<name>A0A1H3L3T4_9BURK</name>
<evidence type="ECO:0000259" key="6">
    <source>
        <dbReference type="Pfam" id="PF17210"/>
    </source>
</evidence>
<dbReference type="Pfam" id="PF17210">
    <property type="entry name" value="SdrD_B"/>
    <property type="match status" value="1"/>
</dbReference>
<dbReference type="InterPro" id="IPR033764">
    <property type="entry name" value="Sdr_B"/>
</dbReference>
<dbReference type="NCBIfam" id="NF041766">
    <property type="entry name" value="choice_anch_U"/>
    <property type="match status" value="1"/>
</dbReference>
<keyword evidence="4" id="KW-0812">Transmembrane</keyword>
<keyword evidence="4" id="KW-1133">Transmembrane helix</keyword>
<dbReference type="RefSeq" id="WP_083393585.1">
    <property type="nucleotide sequence ID" value="NZ_CP141274.1"/>
</dbReference>
<evidence type="ECO:0000313" key="9">
    <source>
        <dbReference type="Proteomes" id="UP000183417"/>
    </source>
</evidence>
<gene>
    <name evidence="8" type="ORF">SAMN05421547_10637</name>
</gene>
<dbReference type="GeneID" id="94690432"/>
<dbReference type="Proteomes" id="UP000183417">
    <property type="component" value="Unassembled WGS sequence"/>
</dbReference>
<evidence type="ECO:0000259" key="7">
    <source>
        <dbReference type="Pfam" id="PF18203"/>
    </source>
</evidence>
<feature type="domain" description="SD-repeat containing protein B" evidence="6">
    <location>
        <begin position="450"/>
        <end position="531"/>
    </location>
</feature>
<accession>A0A1H3L3T4</accession>
<evidence type="ECO:0000259" key="5">
    <source>
        <dbReference type="Pfam" id="PF01345"/>
    </source>
</evidence>
<dbReference type="Pfam" id="PF01345">
    <property type="entry name" value="DUF11"/>
    <property type="match status" value="1"/>
</dbReference>
<sequence>MEWKDSGRIAPRWLLLLVGAVFAIAGTIGIAFAQAADAVCAEVKIVIEQKLSLERQAFDARMVITNGLADQKLENVSITLQFLDANNQTVIATTDPAASGARFFYRTDGVEGITSLQGGTIAPKAVANVRWLIIPAAGTGGRDPQGAVYYIGARVTYTLDGKTDTVEVAPESIVVRPQPELVLDYFLPRDVPGDDAFTPEVEPSDPFTLGVRIKNSGGGTSYKTKIDTAQPRIVENRQGLLVKFQILSGYVNDAPAGKSLLLDFGDITPGSSLHGRWNMVSSLAGKFVEFTAGFTHADSLGGALTSLIKTVNTHQLVQDVRVDLPGRDKVRDFLALDGDVYRVYESDGVDTEVSDQSRSAQFVPSGATASLQFNPVANGMAYARVPDPSRGTRLPLQVVRSDGYVVPGENVWLSRQRNEDLSWSYYLNLFDVNTTGRYTIGLVAGEAQASIAGAAFEDRNANGLRDAGEPAIPVLEIKLTGTRAGTGESVLATAHTDAQGQFRFDGLLQGSYALSAAVSEGLVDGAALAGTAGGQSAPGRISGIDLATGTAAAGYLFAKRSAKATGPDPEPEADTGISVTAAPATMARDGGSTVTITARNAGPAMAAATVVHVDLPQGLEIASQSASAGSYSQGRWTLGDMAKDSAPTLVLQVRPAAGSTAREFLLAARIGAATRDPVTGNNAASTLLRREQEAFVAASQTLDQGLRVLAYAACGADTACTDGKRQALQDLLAQADGSVQLAVTPGELRKALRAGDFSALWLHGSVDDLAASQMEEVRAAVYRGASLVIDGAPGALPDTLADVWGGSRSGQPLPAGVSVHLGDAGLGDAALALQGRAWALQNEGAGSELARYGTGQTAALGVAHGKGQVLVIGFDALAQGAVAASWKDWTKTRFTALVPPVSEPMLAQSAVRVRTSIANRSTQAVALEQAMTLASGMKLRSSSPQAVVDGDRVRWTLEPASQAELQVQAWLDLPGTSLATTVETQLRKAGDKSLVDSWSQPVTVIAEPQAAANTRAAVAALAQATADQRQAVEALLGQARVAMEQQKPAQALSALVQAQPLLRALPSHGTRNMALQSLAQWIGLVAAQWQEEAARDWTLSIVSGDLQSARLEQPFALPLQVRLQTADGNPVAGQEVTFDAPASGASARFAGGSRQARVLTDAQGLARSPALTATGTAGSFTVSAGVEALPGGVRFTLGNLDGTAPVLRIVKLAGDGQTATVGTAYAAPVRVKVTDAKGAAVAGHAVVFALPDSGASAMFDGGTLAAQAVTDAAGVAASPGLRANGLAGAFEMRVTAAGVGEALRVSLQNQAAPVGGKDVALPTPSGSGTLKASVAGGGASCRFNPDETAVRKPEGWLPLFNVLLFPHGVFDYELTGCDVGSTVTVTTEWPNLFGISSYLKFGPTPYSKGRSIWYAPRNLSINGNRISYTITDGQLGDDDLQANGVIKDPGGPVIQSGPLPEDQLTAVPGLEAAGLALLSALMALGACLQHRRRRAARAGAGMDA</sequence>
<dbReference type="EMBL" id="FNPE01000006">
    <property type="protein sequence ID" value="SDY59061.1"/>
    <property type="molecule type" value="Genomic_DNA"/>
</dbReference>
<evidence type="ECO:0000256" key="1">
    <source>
        <dbReference type="ARBA" id="ARBA00004613"/>
    </source>
</evidence>
<proteinExistence type="predicted"/>
<dbReference type="InterPro" id="IPR001434">
    <property type="entry name" value="OmcB-like_DUF11"/>
</dbReference>
<comment type="subcellular location">
    <subcellularLocation>
        <location evidence="1">Secreted</location>
    </subcellularLocation>
</comment>
<dbReference type="InterPro" id="IPR026442">
    <property type="entry name" value="IPTL_CTERM"/>
</dbReference>
<evidence type="ECO:0000256" key="3">
    <source>
        <dbReference type="ARBA" id="ARBA00022729"/>
    </source>
</evidence>
<dbReference type="InterPro" id="IPR053784">
    <property type="entry name" value="Choice_anch_U_dom"/>
</dbReference>
<dbReference type="GO" id="GO:0005576">
    <property type="term" value="C:extracellular region"/>
    <property type="evidence" value="ECO:0007669"/>
    <property type="project" value="UniProtKB-SubCell"/>
</dbReference>
<evidence type="ECO:0000313" key="8">
    <source>
        <dbReference type="EMBL" id="SDY59061.1"/>
    </source>
</evidence>
<feature type="domain" description="DUF11" evidence="5">
    <location>
        <begin position="576"/>
        <end position="686"/>
    </location>
</feature>
<evidence type="ECO:0000256" key="4">
    <source>
        <dbReference type="SAM" id="Phobius"/>
    </source>
</evidence>
<keyword evidence="2" id="KW-0964">Secreted</keyword>
<dbReference type="NCBIfam" id="TIGR04174">
    <property type="entry name" value="IPTL_CTERM"/>
    <property type="match status" value="1"/>
</dbReference>
<protein>
    <submittedName>
        <fullName evidence="8">IPTL-CTERM protein sorting domain-containing protein</fullName>
    </submittedName>
</protein>
<feature type="transmembrane region" description="Helical" evidence="4">
    <location>
        <begin position="1466"/>
        <end position="1488"/>
    </location>
</feature>
<evidence type="ECO:0000256" key="2">
    <source>
        <dbReference type="ARBA" id="ARBA00022525"/>
    </source>
</evidence>
<reference evidence="8 9" key="1">
    <citation type="submission" date="2016-10" db="EMBL/GenBank/DDBJ databases">
        <authorList>
            <person name="de Groot N.N."/>
        </authorList>
    </citation>
    <scope>NUCLEOTIDE SEQUENCE [LARGE SCALE GENOMIC DNA]</scope>
    <source>
        <strain evidence="8 9">LMG 24775</strain>
    </source>
</reference>
<feature type="domain" description="IPTL-CTERM protein sorting" evidence="7">
    <location>
        <begin position="1465"/>
        <end position="1492"/>
    </location>
</feature>
<dbReference type="Pfam" id="PF18203">
    <property type="entry name" value="IPTL-CTERM"/>
    <property type="match status" value="1"/>
</dbReference>
<dbReference type="InterPro" id="IPR008964">
    <property type="entry name" value="Invasin/intimin_cell_adhesion"/>
</dbReference>
<dbReference type="InterPro" id="IPR013783">
    <property type="entry name" value="Ig-like_fold"/>
</dbReference>
<keyword evidence="3" id="KW-0732">Signal</keyword>